<keyword evidence="1" id="KW-0812">Transmembrane</keyword>
<evidence type="ECO:0000256" key="1">
    <source>
        <dbReference type="SAM" id="Phobius"/>
    </source>
</evidence>
<dbReference type="EMBL" id="FZOR01000029">
    <property type="protein sequence ID" value="SNT43594.1"/>
    <property type="molecule type" value="Genomic_DNA"/>
</dbReference>
<keyword evidence="1" id="KW-0472">Membrane</keyword>
<name>A0A239MNB4_9ACTN</name>
<sequence length="219" mass="23076">MKVTLLWAIPLGILLVAVTEWALLKNPSGRLVGLIVLAVLLGFIGVFLLAPVTVAVGAMADRWGTATAMLLASACLSVAVLAIIGSIERDKPGYTWKYGTPTTVTIPYKWTCKLSGQTCAGSWTVDGKRVGGGVTMSRAERRSLRSSRALAADGTYHLEARVLGNRATTTGLRPDPASSVALGKIPAWTGWAAGALGLGTTVFAIVFPRRTSRTAPEQR</sequence>
<dbReference type="AlphaFoldDB" id="A0A239MNB4"/>
<accession>A0A239MNB4</accession>
<protein>
    <submittedName>
        <fullName evidence="2">Uncharacterized protein</fullName>
    </submittedName>
</protein>
<organism evidence="2 3">
    <name type="scientific">Actinomadura meyerae</name>
    <dbReference type="NCBI Taxonomy" id="240840"/>
    <lineage>
        <taxon>Bacteria</taxon>
        <taxon>Bacillati</taxon>
        <taxon>Actinomycetota</taxon>
        <taxon>Actinomycetes</taxon>
        <taxon>Streptosporangiales</taxon>
        <taxon>Thermomonosporaceae</taxon>
        <taxon>Actinomadura</taxon>
    </lineage>
</organism>
<feature type="transmembrane region" description="Helical" evidence="1">
    <location>
        <begin position="31"/>
        <end position="60"/>
    </location>
</feature>
<dbReference type="Proteomes" id="UP000198318">
    <property type="component" value="Unassembled WGS sequence"/>
</dbReference>
<keyword evidence="1" id="KW-1133">Transmembrane helix</keyword>
<gene>
    <name evidence="2" type="ORF">SAMN05443665_102991</name>
</gene>
<keyword evidence="3" id="KW-1185">Reference proteome</keyword>
<proteinExistence type="predicted"/>
<reference evidence="2 3" key="1">
    <citation type="submission" date="2017-06" db="EMBL/GenBank/DDBJ databases">
        <authorList>
            <person name="Kim H.J."/>
            <person name="Triplett B.A."/>
        </authorList>
    </citation>
    <scope>NUCLEOTIDE SEQUENCE [LARGE SCALE GENOMIC DNA]</scope>
    <source>
        <strain evidence="2 3">DSM 44715</strain>
    </source>
</reference>
<evidence type="ECO:0000313" key="3">
    <source>
        <dbReference type="Proteomes" id="UP000198318"/>
    </source>
</evidence>
<evidence type="ECO:0000313" key="2">
    <source>
        <dbReference type="EMBL" id="SNT43594.1"/>
    </source>
</evidence>
<feature type="transmembrane region" description="Helical" evidence="1">
    <location>
        <begin position="66"/>
        <end position="87"/>
    </location>
</feature>
<dbReference type="OrthoDB" id="3474120at2"/>
<dbReference type="RefSeq" id="WP_143228130.1">
    <property type="nucleotide sequence ID" value="NZ_FZOR01000029.1"/>
</dbReference>
<feature type="transmembrane region" description="Helical" evidence="1">
    <location>
        <begin position="6"/>
        <end position="24"/>
    </location>
</feature>